<feature type="transmembrane region" description="Helical" evidence="8">
    <location>
        <begin position="148"/>
        <end position="168"/>
    </location>
</feature>
<keyword evidence="4" id="KW-0309">Germination</keyword>
<accession>A0ABT6TFV0</accession>
<evidence type="ECO:0000256" key="1">
    <source>
        <dbReference type="ARBA" id="ARBA00004141"/>
    </source>
</evidence>
<evidence type="ECO:0000256" key="4">
    <source>
        <dbReference type="ARBA" id="ARBA00022544"/>
    </source>
</evidence>
<proteinExistence type="inferred from homology"/>
<evidence type="ECO:0000256" key="3">
    <source>
        <dbReference type="ARBA" id="ARBA00022448"/>
    </source>
</evidence>
<feature type="transmembrane region" description="Helical" evidence="8">
    <location>
        <begin position="220"/>
        <end position="242"/>
    </location>
</feature>
<keyword evidence="5 8" id="KW-0812">Transmembrane</keyword>
<dbReference type="Proteomes" id="UP001161691">
    <property type="component" value="Unassembled WGS sequence"/>
</dbReference>
<comment type="caution">
    <text evidence="9">The sequence shown here is derived from an EMBL/GenBank/DDBJ whole genome shotgun (WGS) entry which is preliminary data.</text>
</comment>
<comment type="similarity">
    <text evidence="2">Belongs to the amino acid-polyamine-organocation (APC) superfamily. Spore germination protein (SGP) (TC 2.A.3.9) family.</text>
</comment>
<reference evidence="9" key="1">
    <citation type="submission" date="2023-04" db="EMBL/GenBank/DDBJ databases">
        <title>Comparative genomic analysis of Cohnella hashimotonis sp. nov., isolated from the International Space Station.</title>
        <authorList>
            <person name="Venkateswaran K."/>
            <person name="Simpson A."/>
        </authorList>
    </citation>
    <scope>NUCLEOTIDE SEQUENCE</scope>
    <source>
        <strain evidence="9">F6_2S_P_1</strain>
    </source>
</reference>
<keyword evidence="6 8" id="KW-1133">Transmembrane helix</keyword>
<dbReference type="PANTHER" id="PTHR34975:SF2">
    <property type="entry name" value="SPORE GERMINATION PROTEIN A2"/>
    <property type="match status" value="1"/>
</dbReference>
<feature type="transmembrane region" description="Helical" evidence="8">
    <location>
        <begin position="336"/>
        <end position="359"/>
    </location>
</feature>
<feature type="transmembrane region" description="Helical" evidence="8">
    <location>
        <begin position="38"/>
        <end position="62"/>
    </location>
</feature>
<sequence length="363" mass="40548">MSQPSNISSAQMATLFLFFMTGSSIVLIPAPLAHSAGAGAWLSLVLAWSMGAVYLYCILYLYRKRPDLSLLANCRHLFGQLPANIVMLPVIIVMFWNVAGIVSEIGLFFKSTMLKETPTSVVHALMFLMIALTARAGIVVIARMSALLLALMIVFIFLVLILVSNLFQPGFLLPILPHGIGPLLQSAYIAYGFPYSELIVFAFILQHVRREESRRLSRHLYVALTVNGVLLLVSILGSLLVLGPLTGDLKYSLFQLARLIFIREFIERIESVIGFSLIVGFYFKASILLFILVRTVVEWLNLRDERLFTLPVAFVCLLLSITTYTKESSLNEMVNVVWPLLDNLCYVVPMLLVVAATMLRRPD</sequence>
<feature type="transmembrane region" description="Helical" evidence="8">
    <location>
        <begin position="188"/>
        <end position="208"/>
    </location>
</feature>
<gene>
    <name evidence="9" type="ORF">KB449_09400</name>
</gene>
<evidence type="ECO:0000313" key="10">
    <source>
        <dbReference type="Proteomes" id="UP001161691"/>
    </source>
</evidence>
<feature type="transmembrane region" description="Helical" evidence="8">
    <location>
        <begin position="121"/>
        <end position="141"/>
    </location>
</feature>
<dbReference type="InterPro" id="IPR004761">
    <property type="entry name" value="Spore_GerAB"/>
</dbReference>
<dbReference type="Pfam" id="PF03845">
    <property type="entry name" value="Spore_permease"/>
    <property type="match status" value="1"/>
</dbReference>
<dbReference type="PANTHER" id="PTHR34975">
    <property type="entry name" value="SPORE GERMINATION PROTEIN A2"/>
    <property type="match status" value="1"/>
</dbReference>
<keyword evidence="7 8" id="KW-0472">Membrane</keyword>
<dbReference type="RefSeq" id="WP_282908126.1">
    <property type="nucleotide sequence ID" value="NZ_JAGRPV010000001.1"/>
</dbReference>
<comment type="subcellular location">
    <subcellularLocation>
        <location evidence="1">Membrane</location>
        <topology evidence="1">Multi-pass membrane protein</topology>
    </subcellularLocation>
</comment>
<evidence type="ECO:0000313" key="9">
    <source>
        <dbReference type="EMBL" id="MDI4645175.1"/>
    </source>
</evidence>
<name>A0ABT6TFV0_9BACL</name>
<evidence type="ECO:0000256" key="2">
    <source>
        <dbReference type="ARBA" id="ARBA00007998"/>
    </source>
</evidence>
<evidence type="ECO:0000256" key="6">
    <source>
        <dbReference type="ARBA" id="ARBA00022989"/>
    </source>
</evidence>
<feature type="transmembrane region" description="Helical" evidence="8">
    <location>
        <begin position="272"/>
        <end position="295"/>
    </location>
</feature>
<feature type="transmembrane region" description="Helical" evidence="8">
    <location>
        <begin position="12"/>
        <end position="32"/>
    </location>
</feature>
<feature type="transmembrane region" description="Helical" evidence="8">
    <location>
        <begin position="307"/>
        <end position="324"/>
    </location>
</feature>
<keyword evidence="10" id="KW-1185">Reference proteome</keyword>
<dbReference type="EMBL" id="JAGRPV010000001">
    <property type="protein sequence ID" value="MDI4645175.1"/>
    <property type="molecule type" value="Genomic_DNA"/>
</dbReference>
<evidence type="ECO:0000256" key="7">
    <source>
        <dbReference type="ARBA" id="ARBA00023136"/>
    </source>
</evidence>
<protein>
    <submittedName>
        <fullName evidence="9">GerAB/ArcD/ProY family transporter</fullName>
    </submittedName>
</protein>
<keyword evidence="3" id="KW-0813">Transport</keyword>
<feature type="transmembrane region" description="Helical" evidence="8">
    <location>
        <begin position="83"/>
        <end position="109"/>
    </location>
</feature>
<evidence type="ECO:0000256" key="8">
    <source>
        <dbReference type="SAM" id="Phobius"/>
    </source>
</evidence>
<evidence type="ECO:0000256" key="5">
    <source>
        <dbReference type="ARBA" id="ARBA00022692"/>
    </source>
</evidence>
<organism evidence="9 10">
    <name type="scientific">Cohnella hashimotonis</name>
    <dbReference type="NCBI Taxonomy" id="2826895"/>
    <lineage>
        <taxon>Bacteria</taxon>
        <taxon>Bacillati</taxon>
        <taxon>Bacillota</taxon>
        <taxon>Bacilli</taxon>
        <taxon>Bacillales</taxon>
        <taxon>Paenibacillaceae</taxon>
        <taxon>Cohnella</taxon>
    </lineage>
</organism>